<protein>
    <submittedName>
        <fullName evidence="1">Uncharacterized protein</fullName>
    </submittedName>
</protein>
<proteinExistence type="predicted"/>
<dbReference type="PATRIC" id="fig|137591.25.peg.1777"/>
<dbReference type="AlphaFoldDB" id="A0A0D1LH02"/>
<comment type="caution">
    <text evidence="1">The sequence shown here is derived from an EMBL/GenBank/DDBJ whole genome shotgun (WGS) entry which is preliminary data.</text>
</comment>
<name>A0A0D1LH02_9LACO</name>
<reference evidence="1 2" key="1">
    <citation type="journal article" date="2015" name="Microbiology (Mosc.)">
        <title>Genomics of the Weissella cibaria species with an examination of its metabolic traits.</title>
        <authorList>
            <person name="Lynch K.M."/>
            <person name="Lucid A."/>
            <person name="Arendt E.K."/>
            <person name="Sleator R.D."/>
            <person name="Lucey B."/>
            <person name="Coffey A."/>
        </authorList>
    </citation>
    <scope>NUCLEOTIDE SEQUENCE [LARGE SCALE GENOMIC DNA]</scope>
    <source>
        <strain evidence="1 2">MG1</strain>
    </source>
</reference>
<dbReference type="RefSeq" id="WP_043711976.1">
    <property type="nucleotide sequence ID" value="NZ_JALOCT010000001.1"/>
</dbReference>
<keyword evidence="2" id="KW-1185">Reference proteome</keyword>
<sequence length="97" mass="11093">MSFNSKMDKEDYLDPESEVQMKEAFANNPVRNMVEDLDLGGQKNKRERKESVSITMTPTMKKALLKIAKQNGYTGMSAFAVDLFQAIIDQQENKKEK</sequence>
<organism evidence="1 2">
    <name type="scientific">Weissella cibaria</name>
    <dbReference type="NCBI Taxonomy" id="137591"/>
    <lineage>
        <taxon>Bacteria</taxon>
        <taxon>Bacillati</taxon>
        <taxon>Bacillota</taxon>
        <taxon>Bacilli</taxon>
        <taxon>Lactobacillales</taxon>
        <taxon>Lactobacillaceae</taxon>
        <taxon>Weissella</taxon>
    </lineage>
</organism>
<dbReference type="Proteomes" id="UP000032287">
    <property type="component" value="Unassembled WGS sequence"/>
</dbReference>
<evidence type="ECO:0000313" key="2">
    <source>
        <dbReference type="Proteomes" id="UP000032287"/>
    </source>
</evidence>
<evidence type="ECO:0000313" key="1">
    <source>
        <dbReference type="EMBL" id="KIU19785.1"/>
    </source>
</evidence>
<gene>
    <name evidence="1" type="ORF">QX99_01806</name>
</gene>
<dbReference type="EMBL" id="JWHU01000034">
    <property type="protein sequence ID" value="KIU19785.1"/>
    <property type="molecule type" value="Genomic_DNA"/>
</dbReference>
<accession>A0A0D1LH02</accession>